<gene>
    <name evidence="1" type="ORF">CQ12_05555</name>
</gene>
<evidence type="ECO:0000313" key="1">
    <source>
        <dbReference type="EMBL" id="KRR11293.1"/>
    </source>
</evidence>
<reference evidence="1 2" key="1">
    <citation type="submission" date="2014-03" db="EMBL/GenBank/DDBJ databases">
        <title>Bradyrhizobium valentinum sp. nov., isolated from effective nodules of Lupinus mariae-josephae, a lupine endemic of basic-lime soils in Eastern Spain.</title>
        <authorList>
            <person name="Duran D."/>
            <person name="Rey L."/>
            <person name="Navarro A."/>
            <person name="Busquets A."/>
            <person name="Imperial J."/>
            <person name="Ruiz-Argueso T."/>
        </authorList>
    </citation>
    <scope>NUCLEOTIDE SEQUENCE [LARGE SCALE GENOMIC DNA]</scope>
    <source>
        <strain evidence="1 2">PAC68</strain>
    </source>
</reference>
<dbReference type="STRING" id="280332.CQ12_05555"/>
<protein>
    <submittedName>
        <fullName evidence="1">Uncharacterized protein</fullName>
    </submittedName>
</protein>
<keyword evidence="2" id="KW-1185">Reference proteome</keyword>
<dbReference type="EMBL" id="LLXZ01000049">
    <property type="protein sequence ID" value="KRR11293.1"/>
    <property type="molecule type" value="Genomic_DNA"/>
</dbReference>
<proteinExistence type="predicted"/>
<comment type="caution">
    <text evidence="1">The sequence shown here is derived from an EMBL/GenBank/DDBJ whole genome shotgun (WGS) entry which is preliminary data.</text>
</comment>
<dbReference type="Proteomes" id="UP000050863">
    <property type="component" value="Unassembled WGS sequence"/>
</dbReference>
<dbReference type="AlphaFoldDB" id="A0A0R3M155"/>
<organism evidence="1 2">
    <name type="scientific">Bradyrhizobium jicamae</name>
    <dbReference type="NCBI Taxonomy" id="280332"/>
    <lineage>
        <taxon>Bacteria</taxon>
        <taxon>Pseudomonadati</taxon>
        <taxon>Pseudomonadota</taxon>
        <taxon>Alphaproteobacteria</taxon>
        <taxon>Hyphomicrobiales</taxon>
        <taxon>Nitrobacteraceae</taxon>
        <taxon>Bradyrhizobium</taxon>
    </lineage>
</organism>
<accession>A0A0R3M155</accession>
<name>A0A0R3M155_9BRAD</name>
<evidence type="ECO:0000313" key="2">
    <source>
        <dbReference type="Proteomes" id="UP000050863"/>
    </source>
</evidence>
<sequence length="106" mass="12165">MIGMWRRRRSRLDALAGRVEELEHRLDRVAIRQCVSEVMLATAVAFVLRAVGEDLLSRLMNELRKNVSATASRQTVALEMEERAAQLLDQIEYFARLPQTTDGTRH</sequence>